<dbReference type="SUPFAM" id="SSF53850">
    <property type="entry name" value="Periplasmic binding protein-like II"/>
    <property type="match status" value="1"/>
</dbReference>
<dbReference type="Gene3D" id="1.10.10.10">
    <property type="entry name" value="Winged helix-like DNA-binding domain superfamily/Winged helix DNA-binding domain"/>
    <property type="match status" value="1"/>
</dbReference>
<keyword evidence="4" id="KW-0804">Transcription</keyword>
<keyword evidence="7" id="KW-1185">Reference proteome</keyword>
<dbReference type="Gene3D" id="3.40.190.290">
    <property type="match status" value="1"/>
</dbReference>
<evidence type="ECO:0000256" key="4">
    <source>
        <dbReference type="ARBA" id="ARBA00023163"/>
    </source>
</evidence>
<evidence type="ECO:0000313" key="6">
    <source>
        <dbReference type="EMBL" id="QNP61272.1"/>
    </source>
</evidence>
<reference evidence="6 7" key="1">
    <citation type="submission" date="2020-08" db="EMBL/GenBank/DDBJ databases">
        <title>Genome sequence of Acidovorax monticola KACC 19171T.</title>
        <authorList>
            <person name="Hyun D.-W."/>
            <person name="Bae J.-W."/>
        </authorList>
    </citation>
    <scope>NUCLEOTIDE SEQUENCE [LARGE SCALE GENOMIC DNA]</scope>
    <source>
        <strain evidence="6 7">KACC 19171</strain>
    </source>
</reference>
<dbReference type="PANTHER" id="PTHR30419">
    <property type="entry name" value="HTH-TYPE TRANSCRIPTIONAL REGULATOR YBHD"/>
    <property type="match status" value="1"/>
</dbReference>
<organism evidence="6 7">
    <name type="scientific">Paenacidovorax monticola</name>
    <dbReference type="NCBI Taxonomy" id="1926868"/>
    <lineage>
        <taxon>Bacteria</taxon>
        <taxon>Pseudomonadati</taxon>
        <taxon>Pseudomonadota</taxon>
        <taxon>Betaproteobacteria</taxon>
        <taxon>Burkholderiales</taxon>
        <taxon>Comamonadaceae</taxon>
        <taxon>Paenacidovorax</taxon>
    </lineage>
</organism>
<dbReference type="GO" id="GO:0005829">
    <property type="term" value="C:cytosol"/>
    <property type="evidence" value="ECO:0007669"/>
    <property type="project" value="TreeGrafter"/>
</dbReference>
<evidence type="ECO:0000256" key="1">
    <source>
        <dbReference type="ARBA" id="ARBA00009437"/>
    </source>
</evidence>
<dbReference type="InterPro" id="IPR050950">
    <property type="entry name" value="HTH-type_LysR_regulators"/>
</dbReference>
<proteinExistence type="inferred from homology"/>
<dbReference type="EMBL" id="CP060790">
    <property type="protein sequence ID" value="QNP61272.1"/>
    <property type="molecule type" value="Genomic_DNA"/>
</dbReference>
<dbReference type="CDD" id="cd08435">
    <property type="entry name" value="PBP2_GbpR"/>
    <property type="match status" value="1"/>
</dbReference>
<keyword evidence="3" id="KW-0238">DNA-binding</keyword>
<dbReference type="InterPro" id="IPR036388">
    <property type="entry name" value="WH-like_DNA-bd_sf"/>
</dbReference>
<sequence length="319" mass="35022">MEYLQIPHAEPRLVNRLRLKHWALLAALAETPTLHRAAQAISVTQPSATKMLADIEQAFQFPLFERHARGLRATPLGQEVIDYARQAQAGFTRFLEGLEIKRRGGHGQLVVGAIMGAAPDLVARAVAEIKRERPLLNVRILGETSDQVGPLLARHDIELAVGRFSTPQQHNSFTFTPLANEFMELVVRSGHPLARKRTLALGDLAVWPWVLQPLTSPARQLMEEEFTAAGIASPVNLVECASVFATLQLLQTSDAVGALPESVVRDHVRARLLRALPVPIGQNLKGFGVLTRRDEPLSEPAAAFVAHLQRFAQPLHAPA</sequence>
<dbReference type="InterPro" id="IPR036390">
    <property type="entry name" value="WH_DNA-bd_sf"/>
</dbReference>
<accession>A0A7H0HL56</accession>
<name>A0A7H0HL56_9BURK</name>
<dbReference type="InterPro" id="IPR005119">
    <property type="entry name" value="LysR_subst-bd"/>
</dbReference>
<dbReference type="InterPro" id="IPR000847">
    <property type="entry name" value="LysR_HTH_N"/>
</dbReference>
<dbReference type="PANTHER" id="PTHR30419:SF8">
    <property type="entry name" value="NITROGEN ASSIMILATION TRANSCRIPTIONAL ACTIVATOR-RELATED"/>
    <property type="match status" value="1"/>
</dbReference>
<dbReference type="Pfam" id="PF03466">
    <property type="entry name" value="LysR_substrate"/>
    <property type="match status" value="1"/>
</dbReference>
<evidence type="ECO:0000259" key="5">
    <source>
        <dbReference type="PROSITE" id="PS50931"/>
    </source>
</evidence>
<dbReference type="KEGG" id="amon:H9L24_05025"/>
<feature type="domain" description="HTH lysR-type" evidence="5">
    <location>
        <begin position="17"/>
        <end position="74"/>
    </location>
</feature>
<comment type="similarity">
    <text evidence="1">Belongs to the LysR transcriptional regulatory family.</text>
</comment>
<evidence type="ECO:0000256" key="2">
    <source>
        <dbReference type="ARBA" id="ARBA00023015"/>
    </source>
</evidence>
<protein>
    <submittedName>
        <fullName evidence="6">LysR family transcriptional regulator</fullName>
    </submittedName>
</protein>
<keyword evidence="2" id="KW-0805">Transcription regulation</keyword>
<dbReference type="AlphaFoldDB" id="A0A7H0HL56"/>
<dbReference type="InterPro" id="IPR037405">
    <property type="entry name" value="GbpR_PBP2"/>
</dbReference>
<dbReference type="Pfam" id="PF00126">
    <property type="entry name" value="HTH_1"/>
    <property type="match status" value="1"/>
</dbReference>
<dbReference type="GO" id="GO:0003700">
    <property type="term" value="F:DNA-binding transcription factor activity"/>
    <property type="evidence" value="ECO:0007669"/>
    <property type="project" value="InterPro"/>
</dbReference>
<gene>
    <name evidence="6" type="ORF">H9L24_05025</name>
</gene>
<evidence type="ECO:0000313" key="7">
    <source>
        <dbReference type="Proteomes" id="UP000516057"/>
    </source>
</evidence>
<dbReference type="GO" id="GO:0003677">
    <property type="term" value="F:DNA binding"/>
    <property type="evidence" value="ECO:0007669"/>
    <property type="project" value="UniProtKB-KW"/>
</dbReference>
<dbReference type="Proteomes" id="UP000516057">
    <property type="component" value="Chromosome"/>
</dbReference>
<dbReference type="SUPFAM" id="SSF46785">
    <property type="entry name" value="Winged helix' DNA-binding domain"/>
    <property type="match status" value="1"/>
</dbReference>
<dbReference type="PROSITE" id="PS50931">
    <property type="entry name" value="HTH_LYSR"/>
    <property type="match status" value="1"/>
</dbReference>
<evidence type="ECO:0000256" key="3">
    <source>
        <dbReference type="ARBA" id="ARBA00023125"/>
    </source>
</evidence>